<accession>A0A4R1L7W9</accession>
<keyword evidence="1" id="KW-1133">Transmembrane helix</keyword>
<dbReference type="AlphaFoldDB" id="A0A4R1L7W9"/>
<protein>
    <submittedName>
        <fullName evidence="2">Uncharacterized protein</fullName>
    </submittedName>
</protein>
<dbReference type="EMBL" id="SMGK01000002">
    <property type="protein sequence ID" value="TCK74322.1"/>
    <property type="molecule type" value="Genomic_DNA"/>
</dbReference>
<evidence type="ECO:0000313" key="2">
    <source>
        <dbReference type="EMBL" id="TCK74322.1"/>
    </source>
</evidence>
<name>A0A4R1L7W9_9BACT</name>
<keyword evidence="3" id="KW-1185">Reference proteome</keyword>
<dbReference type="RefSeq" id="WP_243648160.1">
    <property type="nucleotide sequence ID" value="NZ_SMGK01000002.1"/>
</dbReference>
<reference evidence="2 3" key="1">
    <citation type="submission" date="2019-03" db="EMBL/GenBank/DDBJ databases">
        <title>Genomic Encyclopedia of Type Strains, Phase IV (KMG-IV): sequencing the most valuable type-strain genomes for metagenomic binning, comparative biology and taxonomic classification.</title>
        <authorList>
            <person name="Goeker M."/>
        </authorList>
    </citation>
    <scope>NUCLEOTIDE SEQUENCE [LARGE SCALE GENOMIC DNA]</scope>
    <source>
        <strain evidence="2 3">DSM 103428</strain>
    </source>
</reference>
<proteinExistence type="predicted"/>
<evidence type="ECO:0000313" key="3">
    <source>
        <dbReference type="Proteomes" id="UP000295210"/>
    </source>
</evidence>
<keyword evidence="1" id="KW-0472">Membrane</keyword>
<keyword evidence="1" id="KW-0812">Transmembrane</keyword>
<feature type="transmembrane region" description="Helical" evidence="1">
    <location>
        <begin position="20"/>
        <end position="41"/>
    </location>
</feature>
<dbReference type="Proteomes" id="UP000295210">
    <property type="component" value="Unassembled WGS sequence"/>
</dbReference>
<evidence type="ECO:0000256" key="1">
    <source>
        <dbReference type="SAM" id="Phobius"/>
    </source>
</evidence>
<organism evidence="2 3">
    <name type="scientific">Acidipila rosea</name>
    <dbReference type="NCBI Taxonomy" id="768535"/>
    <lineage>
        <taxon>Bacteria</taxon>
        <taxon>Pseudomonadati</taxon>
        <taxon>Acidobacteriota</taxon>
        <taxon>Terriglobia</taxon>
        <taxon>Terriglobales</taxon>
        <taxon>Acidobacteriaceae</taxon>
        <taxon>Acidipila</taxon>
    </lineage>
</organism>
<sequence length="73" mass="7695">MIPLPGVANKCGDGSPAIKAIGWASVAVGVAALGLIVGRELRFRYKFNRRTPSDLYSHAGDTMEVAAEYGMGI</sequence>
<comment type="caution">
    <text evidence="2">The sequence shown here is derived from an EMBL/GenBank/DDBJ whole genome shotgun (WGS) entry which is preliminary data.</text>
</comment>
<gene>
    <name evidence="2" type="ORF">C7378_1944</name>
</gene>